<evidence type="ECO:0000256" key="2">
    <source>
        <dbReference type="ARBA" id="ARBA00005551"/>
    </source>
</evidence>
<feature type="transmembrane region" description="Helical" evidence="9">
    <location>
        <begin position="295"/>
        <end position="313"/>
    </location>
</feature>
<feature type="transmembrane region" description="Helical" evidence="9">
    <location>
        <begin position="47"/>
        <end position="65"/>
    </location>
</feature>
<dbReference type="PANTHER" id="PTHR42751:SF1">
    <property type="entry name" value="CATION_PROTON ANTIPORTER YBAL-RELATED"/>
    <property type="match status" value="1"/>
</dbReference>
<evidence type="ECO:0000256" key="5">
    <source>
        <dbReference type="ARBA" id="ARBA00022692"/>
    </source>
</evidence>
<dbReference type="InterPro" id="IPR038770">
    <property type="entry name" value="Na+/solute_symporter_sf"/>
</dbReference>
<keyword evidence="6 9" id="KW-1133">Transmembrane helix</keyword>
<evidence type="ECO:0000256" key="6">
    <source>
        <dbReference type="ARBA" id="ARBA00022989"/>
    </source>
</evidence>
<reference evidence="12 13" key="1">
    <citation type="journal article" date="2013" name="Genome Announc.">
        <title>Genome Sequence of the Obligate Gammaproteobacterial Methanotroph Methylomicrobium album Strain BG8.</title>
        <authorList>
            <person name="Kits K.D."/>
            <person name="Kalyuzhnaya M.G."/>
            <person name="Klotz M.G."/>
            <person name="Jetten M.S."/>
            <person name="Op den Camp H.J."/>
            <person name="Vuilleumier S."/>
            <person name="Bringel F."/>
            <person name="Dispirito A.A."/>
            <person name="Murrell J.C."/>
            <person name="Bruce D."/>
            <person name="Cheng J.F."/>
            <person name="Copeland A."/>
            <person name="Goodwin L."/>
            <person name="Hauser L."/>
            <person name="Lajus A."/>
            <person name="Land M.L."/>
            <person name="Lapidus A."/>
            <person name="Lucas S."/>
            <person name="Medigue C."/>
            <person name="Pitluck S."/>
            <person name="Woyke T."/>
            <person name="Zeytun A."/>
            <person name="Stein L.Y."/>
        </authorList>
    </citation>
    <scope>NUCLEOTIDE SEQUENCE [LARGE SCALE GENOMIC DNA]</scope>
    <source>
        <strain evidence="12 13">BG8</strain>
    </source>
</reference>
<dbReference type="SUPFAM" id="SSF51735">
    <property type="entry name" value="NAD(P)-binding Rossmann-fold domains"/>
    <property type="match status" value="1"/>
</dbReference>
<feature type="transmembrane region" description="Helical" evidence="9">
    <location>
        <begin position="104"/>
        <end position="125"/>
    </location>
</feature>
<evidence type="ECO:0000313" key="13">
    <source>
        <dbReference type="Proteomes" id="UP000005090"/>
    </source>
</evidence>
<dbReference type="GO" id="GO:0015297">
    <property type="term" value="F:antiporter activity"/>
    <property type="evidence" value="ECO:0007669"/>
    <property type="project" value="UniProtKB-KW"/>
</dbReference>
<dbReference type="Pfam" id="PF00999">
    <property type="entry name" value="Na_H_Exchanger"/>
    <property type="match status" value="1"/>
</dbReference>
<accession>H8GH10</accession>
<evidence type="ECO:0000259" key="11">
    <source>
        <dbReference type="Pfam" id="PF02254"/>
    </source>
</evidence>
<evidence type="ECO:0000256" key="8">
    <source>
        <dbReference type="ARBA" id="ARBA00023136"/>
    </source>
</evidence>
<keyword evidence="5 9" id="KW-0812">Transmembrane</keyword>
<feature type="transmembrane region" description="Helical" evidence="9">
    <location>
        <begin position="264"/>
        <end position="288"/>
    </location>
</feature>
<keyword evidence="7" id="KW-0406">Ion transport</keyword>
<dbReference type="STRING" id="686340.Metal_3638"/>
<dbReference type="GO" id="GO:0006813">
    <property type="term" value="P:potassium ion transport"/>
    <property type="evidence" value="ECO:0007669"/>
    <property type="project" value="InterPro"/>
</dbReference>
<comment type="similarity">
    <text evidence="2">Belongs to the monovalent cation:proton antiporter 2 (CPA2) transporter (TC 2.A.37) family.</text>
</comment>
<protein>
    <submittedName>
        <fullName evidence="12">Kef-type K+ transport system, predicted NAD-binding component</fullName>
    </submittedName>
</protein>
<gene>
    <name evidence="12" type="ORF">Metal_3638</name>
</gene>
<organism evidence="12 13">
    <name type="scientific">Methylomicrobium album BG8</name>
    <dbReference type="NCBI Taxonomy" id="686340"/>
    <lineage>
        <taxon>Bacteria</taxon>
        <taxon>Pseudomonadati</taxon>
        <taxon>Pseudomonadota</taxon>
        <taxon>Gammaproteobacteria</taxon>
        <taxon>Methylococcales</taxon>
        <taxon>Methylococcaceae</taxon>
        <taxon>Methylomicrobium</taxon>
    </lineage>
</organism>
<keyword evidence="4" id="KW-0050">Antiport</keyword>
<dbReference type="Gene3D" id="1.20.1530.20">
    <property type="match status" value="1"/>
</dbReference>
<feature type="transmembrane region" description="Helical" evidence="9">
    <location>
        <begin position="325"/>
        <end position="344"/>
    </location>
</feature>
<dbReference type="AlphaFoldDB" id="H8GH10"/>
<dbReference type="GO" id="GO:1902600">
    <property type="term" value="P:proton transmembrane transport"/>
    <property type="evidence" value="ECO:0007669"/>
    <property type="project" value="InterPro"/>
</dbReference>
<proteinExistence type="inferred from homology"/>
<evidence type="ECO:0000256" key="4">
    <source>
        <dbReference type="ARBA" id="ARBA00022449"/>
    </source>
</evidence>
<dbReference type="RefSeq" id="WP_005374549.1">
    <property type="nucleotide sequence ID" value="NZ_CM001475.1"/>
</dbReference>
<dbReference type="InterPro" id="IPR006153">
    <property type="entry name" value="Cation/H_exchanger_TM"/>
</dbReference>
<dbReference type="Proteomes" id="UP000005090">
    <property type="component" value="Chromosome"/>
</dbReference>
<dbReference type="HOGENOM" id="CLU_005126_12_0_6"/>
<dbReference type="GO" id="GO:0016020">
    <property type="term" value="C:membrane"/>
    <property type="evidence" value="ECO:0007669"/>
    <property type="project" value="UniProtKB-SubCell"/>
</dbReference>
<dbReference type="InterPro" id="IPR003148">
    <property type="entry name" value="RCK_N"/>
</dbReference>
<evidence type="ECO:0000256" key="7">
    <source>
        <dbReference type="ARBA" id="ARBA00023065"/>
    </source>
</evidence>
<dbReference type="InterPro" id="IPR036291">
    <property type="entry name" value="NAD(P)-bd_dom_sf"/>
</dbReference>
<feature type="transmembrane region" description="Helical" evidence="9">
    <location>
        <begin position="77"/>
        <end position="98"/>
    </location>
</feature>
<evidence type="ECO:0000256" key="1">
    <source>
        <dbReference type="ARBA" id="ARBA00004141"/>
    </source>
</evidence>
<keyword evidence="3" id="KW-0813">Transport</keyword>
<dbReference type="Pfam" id="PF02254">
    <property type="entry name" value="TrkA_N"/>
    <property type="match status" value="1"/>
</dbReference>
<evidence type="ECO:0000256" key="9">
    <source>
        <dbReference type="SAM" id="Phobius"/>
    </source>
</evidence>
<dbReference type="eggNOG" id="COG4651">
    <property type="taxonomic scope" value="Bacteria"/>
</dbReference>
<comment type="subcellular location">
    <subcellularLocation>
        <location evidence="1">Membrane</location>
        <topology evidence="1">Multi-pass membrane protein</topology>
    </subcellularLocation>
</comment>
<name>H8GH10_METAL</name>
<keyword evidence="8 9" id="KW-0472">Membrane</keyword>
<dbReference type="EMBL" id="CM001475">
    <property type="protein sequence ID" value="EIC31285.1"/>
    <property type="molecule type" value="Genomic_DNA"/>
</dbReference>
<evidence type="ECO:0000313" key="12">
    <source>
        <dbReference type="EMBL" id="EIC31285.1"/>
    </source>
</evidence>
<feature type="domain" description="Cation/H+ exchanger transmembrane" evidence="10">
    <location>
        <begin position="11"/>
        <end position="339"/>
    </location>
</feature>
<keyword evidence="13" id="KW-1185">Reference proteome</keyword>
<sequence>MIEIELVWVGTAFLAGLVASRLAFPPLVGYLAAGYILHAFGVESAETLTHLADIGIELLLFTVGLKINVRSLLRQEVLSVGGLHLVIVTGVSGISFLLGGDEAIVDVILGASLAFSSTVLAIKVLEDNGELTSLHGRDVISILILQDVVAMVLLAFADDRPFSYWAFALLPLPLLRPWAHRLLAFCQADELRLLLGFSFALTGGLVAEKVGVSPDIGALLMGVMLSSHPQTNNLSEKLWSLKEIFLVAFFLQIGLADLPNPAQFLYAVGLLGLLPLQGLLFFALFLLAGLRSRTAFISTLALMTYSEFALIVTDAMVKANLLVPEWNSTIALAVAGSLALVAPLNRNSHELFSRYEPLLARFEKKARLLGRLPEHPDRLPESIGVAEWLVMGMGRTGLSAYLALSRREKRVLGLDDDPTVLESLLAEKRRVIYGDAEDPELWSGLPLDRVKGIILALPEFDARCSAVRLLRKRGYQGQIGTICYHPEEKQQLGLLGADFMIHPLVEAGNQLARQILGEKGESPE</sequence>
<dbReference type="eggNOG" id="COG1226">
    <property type="taxonomic scope" value="Bacteria"/>
</dbReference>
<evidence type="ECO:0000256" key="3">
    <source>
        <dbReference type="ARBA" id="ARBA00022448"/>
    </source>
</evidence>
<evidence type="ECO:0000259" key="10">
    <source>
        <dbReference type="Pfam" id="PF00999"/>
    </source>
</evidence>
<dbReference type="Gene3D" id="3.40.50.720">
    <property type="entry name" value="NAD(P)-binding Rossmann-like Domain"/>
    <property type="match status" value="1"/>
</dbReference>
<dbReference type="PANTHER" id="PTHR42751">
    <property type="entry name" value="SODIUM/HYDROGEN EXCHANGER FAMILY/TRKA DOMAIN PROTEIN"/>
    <property type="match status" value="1"/>
</dbReference>
<feature type="domain" description="RCK N-terminal" evidence="11">
    <location>
        <begin position="389"/>
        <end position="503"/>
    </location>
</feature>